<organism evidence="1 2">
    <name type="scientific">Stentor coeruleus</name>
    <dbReference type="NCBI Taxonomy" id="5963"/>
    <lineage>
        <taxon>Eukaryota</taxon>
        <taxon>Sar</taxon>
        <taxon>Alveolata</taxon>
        <taxon>Ciliophora</taxon>
        <taxon>Postciliodesmatophora</taxon>
        <taxon>Heterotrichea</taxon>
        <taxon>Heterotrichida</taxon>
        <taxon>Stentoridae</taxon>
        <taxon>Stentor</taxon>
    </lineage>
</organism>
<name>A0A1R2B8Y9_9CILI</name>
<reference evidence="1 2" key="1">
    <citation type="submission" date="2016-11" db="EMBL/GenBank/DDBJ databases">
        <title>The macronuclear genome of Stentor coeruleus: a giant cell with tiny introns.</title>
        <authorList>
            <person name="Slabodnick M."/>
            <person name="Ruby J.G."/>
            <person name="Reiff S.B."/>
            <person name="Swart E.C."/>
            <person name="Gosai S."/>
            <person name="Prabakaran S."/>
            <person name="Witkowska E."/>
            <person name="Larue G.E."/>
            <person name="Fisher S."/>
            <person name="Freeman R.M."/>
            <person name="Gunawardena J."/>
            <person name="Chu W."/>
            <person name="Stover N.A."/>
            <person name="Gregory B.D."/>
            <person name="Nowacki M."/>
            <person name="Derisi J."/>
            <person name="Roy S.W."/>
            <person name="Marshall W.F."/>
            <person name="Sood P."/>
        </authorList>
    </citation>
    <scope>NUCLEOTIDE SEQUENCE [LARGE SCALE GENOMIC DNA]</scope>
    <source>
        <strain evidence="1">WM001</strain>
    </source>
</reference>
<evidence type="ECO:0000313" key="2">
    <source>
        <dbReference type="Proteomes" id="UP000187209"/>
    </source>
</evidence>
<dbReference type="AlphaFoldDB" id="A0A1R2B8Y9"/>
<dbReference type="EMBL" id="MPUH01000851">
    <property type="protein sequence ID" value="OMJ73050.1"/>
    <property type="molecule type" value="Genomic_DNA"/>
</dbReference>
<protein>
    <submittedName>
        <fullName evidence="1">Uncharacterized protein</fullName>
    </submittedName>
</protein>
<keyword evidence="2" id="KW-1185">Reference proteome</keyword>
<proteinExistence type="predicted"/>
<comment type="caution">
    <text evidence="1">The sequence shown here is derived from an EMBL/GenBank/DDBJ whole genome shotgun (WGS) entry which is preliminary data.</text>
</comment>
<dbReference type="OrthoDB" id="10519042at2759"/>
<evidence type="ECO:0000313" key="1">
    <source>
        <dbReference type="EMBL" id="OMJ73050.1"/>
    </source>
</evidence>
<dbReference type="Proteomes" id="UP000187209">
    <property type="component" value="Unassembled WGS sequence"/>
</dbReference>
<gene>
    <name evidence="1" type="ORF">SteCoe_28350</name>
</gene>
<sequence length="130" mass="15154">MIHDTGLRGPVKESKNEWEIEYKVLNEQLKSKKILIEEICQERANPLIPPDGIIDEDIGILQYFGSEKLKENSGKKTDIHKTDLRNFKKARKEIVYKGEDFLTVKILPKKRYPSKGISTLQKNLKIKKKF</sequence>
<accession>A0A1R2B8Y9</accession>